<feature type="region of interest" description="Disordered" evidence="1">
    <location>
        <begin position="309"/>
        <end position="485"/>
    </location>
</feature>
<evidence type="ECO:0000313" key="2">
    <source>
        <dbReference type="EMBL" id="KAK1679138.1"/>
    </source>
</evidence>
<feature type="region of interest" description="Disordered" evidence="1">
    <location>
        <begin position="264"/>
        <end position="292"/>
    </location>
</feature>
<feature type="compositionally biased region" description="Acidic residues" evidence="1">
    <location>
        <begin position="457"/>
        <end position="469"/>
    </location>
</feature>
<feature type="compositionally biased region" description="Low complexity" evidence="1">
    <location>
        <begin position="310"/>
        <end position="324"/>
    </location>
</feature>
<dbReference type="CDD" id="cd00303">
    <property type="entry name" value="retropepsin_like"/>
    <property type="match status" value="1"/>
</dbReference>
<feature type="compositionally biased region" description="Basic and acidic residues" evidence="1">
    <location>
        <begin position="272"/>
        <end position="281"/>
    </location>
</feature>
<keyword evidence="3" id="KW-1185">Reference proteome</keyword>
<feature type="region of interest" description="Disordered" evidence="1">
    <location>
        <begin position="1"/>
        <end position="71"/>
    </location>
</feature>
<dbReference type="Proteomes" id="UP001231189">
    <property type="component" value="Unassembled WGS sequence"/>
</dbReference>
<feature type="compositionally biased region" description="Basic and acidic residues" evidence="1">
    <location>
        <begin position="425"/>
        <end position="435"/>
    </location>
</feature>
<feature type="compositionally biased region" description="Basic residues" evidence="1">
    <location>
        <begin position="436"/>
        <end position="450"/>
    </location>
</feature>
<sequence>MSGDSMDTEEFDRKIQEYGYGEQPDVESAQPMQVLATVAQLDQQEPEDENTASDPGPSNVGSPLDRGLPYEDVLSPEEIVAQARMDLVAKSAVLNKPITPGDAADPEALEATRKEMLATAKKFANTAAAIMDERAEAANLMDRFERQDREITETLEHVKSMRKEWEVKMTYAQAEADRIVREAIPPRRINFATPAEQQPLETPKDNMLKAAELLKKKDEEVDINYVRKLVASAMQQQSKADTSRSWNPIRITVYLPRRTLTPIDIPMMNRAPDPRSAEEKPGNTQIRSPCRQRRLRQIRRREKMQCTLVGTSTGTRHLRLTGTRVPPPRRHSPVGNTRPHGAGGINIRDNIPPPRTRERTPEPRRNQNNDREPEPRRSRNNDRDPEPRRSRNAEREPEPRRSRNDGGDYHQGKSTHTNRNCKWVNDLKSDPEAGYKRARKHRPRGKGGKGKNKDKDEDSSEAMDEDDASPDPKAGSAAKPNPFDKKSAGAYHTFLGTPTVRASKSALRILNATVPAVPQYVRWSETPCTFDRKDHPTVIPKECYALVVSPRIDGYDFSKCLMDGGASLNIMYLETLERMNLTKEQLKHSTTEFHGVVPGKKANSLGSIRLPVAFGDANKFRQEMITFEVVPFKSSYHVIFGRPTYHKFHARACYIYNKLKIPGPKGMITVSGDYKKAHECELGGRLRESVISGEELRATEPRWIRRDAPPRSRSPNKTSFKAAIETKKRPHCRCHLPTYDAAVLKDQIGRNVHAYVDDIAVMTRKGSDLISDLTKPSIISVYKMMLNPLKCVFGVPPKTPWLHSLSQRH</sequence>
<dbReference type="AlphaFoldDB" id="A0AAD8TC05"/>
<protein>
    <submittedName>
        <fullName evidence="2">Uncharacterized protein</fullName>
    </submittedName>
</protein>
<organism evidence="2 3">
    <name type="scientific">Lolium multiflorum</name>
    <name type="common">Italian ryegrass</name>
    <name type="synonym">Lolium perenne subsp. multiflorum</name>
    <dbReference type="NCBI Taxonomy" id="4521"/>
    <lineage>
        <taxon>Eukaryota</taxon>
        <taxon>Viridiplantae</taxon>
        <taxon>Streptophyta</taxon>
        <taxon>Embryophyta</taxon>
        <taxon>Tracheophyta</taxon>
        <taxon>Spermatophyta</taxon>
        <taxon>Magnoliopsida</taxon>
        <taxon>Liliopsida</taxon>
        <taxon>Poales</taxon>
        <taxon>Poaceae</taxon>
        <taxon>BOP clade</taxon>
        <taxon>Pooideae</taxon>
        <taxon>Poodae</taxon>
        <taxon>Poeae</taxon>
        <taxon>Poeae Chloroplast Group 2 (Poeae type)</taxon>
        <taxon>Loliodinae</taxon>
        <taxon>Loliinae</taxon>
        <taxon>Lolium</taxon>
    </lineage>
</organism>
<gene>
    <name evidence="2" type="ORF">QYE76_039986</name>
</gene>
<dbReference type="PANTHER" id="PTHR33240">
    <property type="entry name" value="OS08G0508500 PROTEIN"/>
    <property type="match status" value="1"/>
</dbReference>
<name>A0AAD8TC05_LOLMU</name>
<accession>A0AAD8TC05</accession>
<dbReference type="Gene3D" id="2.40.70.10">
    <property type="entry name" value="Acid Proteases"/>
    <property type="match status" value="1"/>
</dbReference>
<dbReference type="InterPro" id="IPR021109">
    <property type="entry name" value="Peptidase_aspartic_dom_sf"/>
</dbReference>
<evidence type="ECO:0000256" key="1">
    <source>
        <dbReference type="SAM" id="MobiDB-lite"/>
    </source>
</evidence>
<evidence type="ECO:0000313" key="3">
    <source>
        <dbReference type="Proteomes" id="UP001231189"/>
    </source>
</evidence>
<feature type="compositionally biased region" description="Acidic residues" evidence="1">
    <location>
        <begin position="1"/>
        <end position="10"/>
    </location>
</feature>
<comment type="caution">
    <text evidence="2">The sequence shown here is derived from an EMBL/GenBank/DDBJ whole genome shotgun (WGS) entry which is preliminary data.</text>
</comment>
<reference evidence="2" key="1">
    <citation type="submission" date="2023-07" db="EMBL/GenBank/DDBJ databases">
        <title>A chromosome-level genome assembly of Lolium multiflorum.</title>
        <authorList>
            <person name="Chen Y."/>
            <person name="Copetti D."/>
            <person name="Kolliker R."/>
            <person name="Studer B."/>
        </authorList>
    </citation>
    <scope>NUCLEOTIDE SEQUENCE</scope>
    <source>
        <strain evidence="2">02402/16</strain>
        <tissue evidence="2">Leaf</tissue>
    </source>
</reference>
<feature type="compositionally biased region" description="Basic and acidic residues" evidence="1">
    <location>
        <begin position="355"/>
        <end position="411"/>
    </location>
</feature>
<proteinExistence type="predicted"/>
<dbReference type="PANTHER" id="PTHR33240:SF15">
    <property type="entry name" value="GAG-PRO-LIKE PROTEIN"/>
    <property type="match status" value="1"/>
</dbReference>
<dbReference type="EMBL" id="JAUUTY010000002">
    <property type="protein sequence ID" value="KAK1679138.1"/>
    <property type="molecule type" value="Genomic_DNA"/>
</dbReference>